<dbReference type="AlphaFoldDB" id="A0A0B6YMQ1"/>
<accession>A0A0B6YMQ1</accession>
<feature type="non-terminal residue" evidence="2">
    <location>
        <position position="1"/>
    </location>
</feature>
<name>A0A0B6YMQ1_9EUPU</name>
<reference evidence="2" key="1">
    <citation type="submission" date="2014-12" db="EMBL/GenBank/DDBJ databases">
        <title>Insight into the proteome of Arion vulgaris.</title>
        <authorList>
            <person name="Aradska J."/>
            <person name="Bulat T."/>
            <person name="Smidak R."/>
            <person name="Sarate P."/>
            <person name="Gangsoo J."/>
            <person name="Sialana F."/>
            <person name="Bilban M."/>
            <person name="Lubec G."/>
        </authorList>
    </citation>
    <scope>NUCLEOTIDE SEQUENCE</scope>
    <source>
        <tissue evidence="2">Skin</tissue>
    </source>
</reference>
<dbReference type="EMBL" id="HACG01010629">
    <property type="protein sequence ID" value="CEK57494.1"/>
    <property type="molecule type" value="Transcribed_RNA"/>
</dbReference>
<evidence type="ECO:0000313" key="2">
    <source>
        <dbReference type="EMBL" id="CEK57494.1"/>
    </source>
</evidence>
<proteinExistence type="predicted"/>
<organism evidence="2">
    <name type="scientific">Arion vulgaris</name>
    <dbReference type="NCBI Taxonomy" id="1028688"/>
    <lineage>
        <taxon>Eukaryota</taxon>
        <taxon>Metazoa</taxon>
        <taxon>Spiralia</taxon>
        <taxon>Lophotrochozoa</taxon>
        <taxon>Mollusca</taxon>
        <taxon>Gastropoda</taxon>
        <taxon>Heterobranchia</taxon>
        <taxon>Euthyneura</taxon>
        <taxon>Panpulmonata</taxon>
        <taxon>Eupulmonata</taxon>
        <taxon>Stylommatophora</taxon>
        <taxon>Helicina</taxon>
        <taxon>Arionoidea</taxon>
        <taxon>Arionidae</taxon>
        <taxon>Arion</taxon>
    </lineage>
</organism>
<protein>
    <submittedName>
        <fullName evidence="2">Uncharacterized protein</fullName>
    </submittedName>
</protein>
<sequence length="74" mass="8666">NSPTDSINKLDLEKANRHNQITAEDMSERSFHSNSRRKRAQSQGNDFPSEPSGRSRHHYREKSSSRSKLNHERF</sequence>
<gene>
    <name evidence="2" type="primary">ORF30304</name>
</gene>
<feature type="non-terminal residue" evidence="2">
    <location>
        <position position="74"/>
    </location>
</feature>
<feature type="compositionally biased region" description="Basic and acidic residues" evidence="1">
    <location>
        <begin position="61"/>
        <end position="74"/>
    </location>
</feature>
<feature type="region of interest" description="Disordered" evidence="1">
    <location>
        <begin position="1"/>
        <end position="74"/>
    </location>
</feature>
<evidence type="ECO:0000256" key="1">
    <source>
        <dbReference type="SAM" id="MobiDB-lite"/>
    </source>
</evidence>